<evidence type="ECO:0000313" key="12">
    <source>
        <dbReference type="Proteomes" id="UP000282211"/>
    </source>
</evidence>
<keyword evidence="4 7" id="KW-0067">ATP-binding</keyword>
<dbReference type="PROSITE" id="PS50968">
    <property type="entry name" value="BIOTINYL_LIPOYL"/>
    <property type="match status" value="1"/>
</dbReference>
<dbReference type="GO" id="GO:0005524">
    <property type="term" value="F:ATP binding"/>
    <property type="evidence" value="ECO:0007669"/>
    <property type="project" value="UniProtKB-UniRule"/>
</dbReference>
<dbReference type="InParanoid" id="A0A420WFE2"/>
<dbReference type="InterPro" id="IPR050856">
    <property type="entry name" value="Biotin_carboxylase_complex"/>
</dbReference>
<dbReference type="SUPFAM" id="SSF52440">
    <property type="entry name" value="PreATP-grasp domain"/>
    <property type="match status" value="1"/>
</dbReference>
<dbReference type="OrthoDB" id="9763189at2"/>
<dbReference type="AlphaFoldDB" id="A0A420WFE2"/>
<dbReference type="CDD" id="cd06850">
    <property type="entry name" value="biotinyl_domain"/>
    <property type="match status" value="1"/>
</dbReference>
<reference evidence="11 12" key="1">
    <citation type="submission" date="2018-10" db="EMBL/GenBank/DDBJ databases">
        <title>Genomic Encyclopedia of Type Strains, Phase IV (KMG-IV): sequencing the most valuable type-strain genomes for metagenomic binning, comparative biology and taxonomic classification.</title>
        <authorList>
            <person name="Goeker M."/>
        </authorList>
    </citation>
    <scope>NUCLEOTIDE SEQUENCE [LARGE SCALE GENOMIC DNA]</scope>
    <source>
        <strain evidence="11 12">DSM 22008</strain>
    </source>
</reference>
<dbReference type="SMART" id="SM00878">
    <property type="entry name" value="Biotin_carb_C"/>
    <property type="match status" value="1"/>
</dbReference>
<organism evidence="11 12">
    <name type="scientific">Litorimonas taeanensis</name>
    <dbReference type="NCBI Taxonomy" id="568099"/>
    <lineage>
        <taxon>Bacteria</taxon>
        <taxon>Pseudomonadati</taxon>
        <taxon>Pseudomonadota</taxon>
        <taxon>Alphaproteobacteria</taxon>
        <taxon>Maricaulales</taxon>
        <taxon>Robiginitomaculaceae</taxon>
    </lineage>
</organism>
<sequence length="626" mass="67850">MNSIKKILIANRGEIACRVMKTARKMGIATVAVYSDADRKALHVRMADEAVHIGPSPANESYLVIDKIIAAATETGADAVHPGYGFLSENPEFVRACEKAGLNFIGPKAESMEAMGLKDAAKKLMDKAGVPTTPGYHGEDQSPKLLKAKASMIGYPVLIKAVAGGGGKGMRKVEAENDFEAALASCQREAKSSFGNDDVLIEKYIQSPRHIEVQVFGDTHGNVVHMFERDCSLQRRHQKVIEEAPAPGMTEDVRAAMTKAAIEAAQAVNYVGAGTVEFIVDGSGKLRTDGFWFMEMNTRLQVEHPVTEMITGLDLVEWQIRVAQGEALPDQDKITLKGHAVEARLYAEDPANDFLPSVGDLVLLNMPKANRVDTGVEQGGEVSIYYDPMIAKLIALADNRVQAISALEDMCRGTGVYPIKTNARFLANCLSHPSFVAGEVSTNFISQESETLFYENAISEDLESLSFAMAPSVESTDFAASDGWRLNQPFRTTFYRMLNGEEIALNFKPSSQTLKSHIKRRRVPKGDVVFIDGLTYLLENMAATSSGAIGGNTLTASMPGKIIAVNTKAGDAVKAGDPLIVMEAMKMEMTLEAPRDGIVAEVNFEMGALVSDGEILLTLEDEKETK</sequence>
<accession>A0A420WFE2</accession>
<dbReference type="SUPFAM" id="SSF56059">
    <property type="entry name" value="Glutathione synthetase ATP-binding domain-like"/>
    <property type="match status" value="1"/>
</dbReference>
<dbReference type="FunFam" id="3.30.1490.20:FF:000003">
    <property type="entry name" value="acetyl-CoA carboxylase isoform X1"/>
    <property type="match status" value="1"/>
</dbReference>
<dbReference type="GO" id="GO:0016874">
    <property type="term" value="F:ligase activity"/>
    <property type="evidence" value="ECO:0007669"/>
    <property type="project" value="UniProtKB-KW"/>
</dbReference>
<dbReference type="FunFam" id="3.30.470.20:FF:000028">
    <property type="entry name" value="Methylcrotonoyl-CoA carboxylase subunit alpha, mitochondrial"/>
    <property type="match status" value="1"/>
</dbReference>
<dbReference type="Pfam" id="PF02786">
    <property type="entry name" value="CPSase_L_D2"/>
    <property type="match status" value="1"/>
</dbReference>
<dbReference type="InterPro" id="IPR005481">
    <property type="entry name" value="BC-like_N"/>
</dbReference>
<dbReference type="RefSeq" id="WP_121102604.1">
    <property type="nucleotide sequence ID" value="NZ_RBII01000002.1"/>
</dbReference>
<dbReference type="Proteomes" id="UP000282211">
    <property type="component" value="Unassembled WGS sequence"/>
</dbReference>
<dbReference type="Pfam" id="PF00364">
    <property type="entry name" value="Biotin_lipoyl"/>
    <property type="match status" value="1"/>
</dbReference>
<evidence type="ECO:0000256" key="3">
    <source>
        <dbReference type="ARBA" id="ARBA00022741"/>
    </source>
</evidence>
<dbReference type="Gene3D" id="3.30.470.20">
    <property type="entry name" value="ATP-grasp fold, B domain"/>
    <property type="match status" value="1"/>
</dbReference>
<dbReference type="PROSITE" id="PS00188">
    <property type="entry name" value="BIOTIN"/>
    <property type="match status" value="1"/>
</dbReference>
<dbReference type="PANTHER" id="PTHR18866:SF33">
    <property type="entry name" value="METHYLCROTONOYL-COA CARBOXYLASE SUBUNIT ALPHA, MITOCHONDRIAL-RELATED"/>
    <property type="match status" value="1"/>
</dbReference>
<dbReference type="FunFam" id="3.40.50.20:FF:000010">
    <property type="entry name" value="Propionyl-CoA carboxylase subunit alpha"/>
    <property type="match status" value="1"/>
</dbReference>
<dbReference type="FunFam" id="2.40.50.100:FF:000003">
    <property type="entry name" value="Acetyl-CoA carboxylase biotin carboxyl carrier protein"/>
    <property type="match status" value="1"/>
</dbReference>
<evidence type="ECO:0000256" key="7">
    <source>
        <dbReference type="PROSITE-ProRule" id="PRU00409"/>
    </source>
</evidence>
<keyword evidence="2" id="KW-0436">Ligase</keyword>
<name>A0A420WFE2_9PROT</name>
<feature type="domain" description="Lipoyl-binding" evidence="8">
    <location>
        <begin position="542"/>
        <end position="620"/>
    </location>
</feature>
<evidence type="ECO:0000313" key="11">
    <source>
        <dbReference type="EMBL" id="RKQ69679.1"/>
    </source>
</evidence>
<dbReference type="GO" id="GO:0046872">
    <property type="term" value="F:metal ion binding"/>
    <property type="evidence" value="ECO:0007669"/>
    <property type="project" value="InterPro"/>
</dbReference>
<dbReference type="Pfam" id="PF00289">
    <property type="entry name" value="Biotin_carb_N"/>
    <property type="match status" value="1"/>
</dbReference>
<feature type="domain" description="Biotin carboxylation" evidence="10">
    <location>
        <begin position="3"/>
        <end position="450"/>
    </location>
</feature>
<dbReference type="InterPro" id="IPR011053">
    <property type="entry name" value="Single_hybrid_motif"/>
</dbReference>
<dbReference type="InterPro" id="IPR005482">
    <property type="entry name" value="Biotin_COase_C"/>
</dbReference>
<evidence type="ECO:0000256" key="5">
    <source>
        <dbReference type="ARBA" id="ARBA00022946"/>
    </source>
</evidence>
<dbReference type="InterPro" id="IPR016185">
    <property type="entry name" value="PreATP-grasp_dom_sf"/>
</dbReference>
<dbReference type="InterPro" id="IPR000089">
    <property type="entry name" value="Biotin_lipoyl"/>
</dbReference>
<protein>
    <submittedName>
        <fullName evidence="11">3-methylcrotonyl-CoA carboxylase alpha subunit</fullName>
    </submittedName>
</protein>
<dbReference type="SUPFAM" id="SSF51246">
    <property type="entry name" value="Rudiment single hybrid motif"/>
    <property type="match status" value="1"/>
</dbReference>
<gene>
    <name evidence="11" type="ORF">DES40_2483</name>
</gene>
<dbReference type="PROSITE" id="PS50979">
    <property type="entry name" value="BC"/>
    <property type="match status" value="1"/>
</dbReference>
<dbReference type="InterPro" id="IPR005479">
    <property type="entry name" value="CPAse_ATP-bd"/>
</dbReference>
<feature type="domain" description="ATP-grasp" evidence="9">
    <location>
        <begin position="122"/>
        <end position="324"/>
    </location>
</feature>
<keyword evidence="12" id="KW-1185">Reference proteome</keyword>
<evidence type="ECO:0000256" key="1">
    <source>
        <dbReference type="ARBA" id="ARBA00001953"/>
    </source>
</evidence>
<keyword evidence="6" id="KW-0092">Biotin</keyword>
<comment type="caution">
    <text evidence="11">The sequence shown here is derived from an EMBL/GenBank/DDBJ whole genome shotgun (WGS) entry which is preliminary data.</text>
</comment>
<dbReference type="PANTHER" id="PTHR18866">
    <property type="entry name" value="CARBOXYLASE:PYRUVATE/ACETYL-COA/PROPIONYL-COA CARBOXYLASE"/>
    <property type="match status" value="1"/>
</dbReference>
<dbReference type="Pfam" id="PF02785">
    <property type="entry name" value="Biotin_carb_C"/>
    <property type="match status" value="1"/>
</dbReference>
<evidence type="ECO:0000256" key="2">
    <source>
        <dbReference type="ARBA" id="ARBA00022598"/>
    </source>
</evidence>
<dbReference type="Gene3D" id="2.40.50.100">
    <property type="match status" value="1"/>
</dbReference>
<dbReference type="SUPFAM" id="SSF51230">
    <property type="entry name" value="Single hybrid motif"/>
    <property type="match status" value="1"/>
</dbReference>
<dbReference type="InterPro" id="IPR011764">
    <property type="entry name" value="Biotin_carboxylation_dom"/>
</dbReference>
<keyword evidence="5" id="KW-0809">Transit peptide</keyword>
<dbReference type="EMBL" id="RBII01000002">
    <property type="protein sequence ID" value="RKQ69679.1"/>
    <property type="molecule type" value="Genomic_DNA"/>
</dbReference>
<keyword evidence="3 7" id="KW-0547">Nucleotide-binding</keyword>
<evidence type="ECO:0000259" key="8">
    <source>
        <dbReference type="PROSITE" id="PS50968"/>
    </source>
</evidence>
<evidence type="ECO:0000259" key="9">
    <source>
        <dbReference type="PROSITE" id="PS50975"/>
    </source>
</evidence>
<dbReference type="InterPro" id="IPR001882">
    <property type="entry name" value="Biotin_BS"/>
</dbReference>
<dbReference type="PROSITE" id="PS00867">
    <property type="entry name" value="CPSASE_2"/>
    <property type="match status" value="1"/>
</dbReference>
<evidence type="ECO:0000256" key="6">
    <source>
        <dbReference type="ARBA" id="ARBA00023267"/>
    </source>
</evidence>
<evidence type="ECO:0000259" key="10">
    <source>
        <dbReference type="PROSITE" id="PS50979"/>
    </source>
</evidence>
<dbReference type="InterPro" id="IPR011761">
    <property type="entry name" value="ATP-grasp"/>
</dbReference>
<comment type="cofactor">
    <cofactor evidence="1">
        <name>biotin</name>
        <dbReference type="ChEBI" id="CHEBI:57586"/>
    </cofactor>
</comment>
<dbReference type="InterPro" id="IPR011054">
    <property type="entry name" value="Rudment_hybrid_motif"/>
</dbReference>
<evidence type="ECO:0000256" key="4">
    <source>
        <dbReference type="ARBA" id="ARBA00022840"/>
    </source>
</evidence>
<proteinExistence type="predicted"/>
<dbReference type="PROSITE" id="PS50975">
    <property type="entry name" value="ATP_GRASP"/>
    <property type="match status" value="1"/>
</dbReference>